<evidence type="ECO:0000313" key="7">
    <source>
        <dbReference type="Proteomes" id="UP000005408"/>
    </source>
</evidence>
<proteinExistence type="inferred from homology"/>
<dbReference type="SMART" id="SM00644">
    <property type="entry name" value="Ami_2"/>
    <property type="match status" value="1"/>
</dbReference>
<dbReference type="GO" id="GO:0002376">
    <property type="term" value="P:immune system process"/>
    <property type="evidence" value="ECO:0007669"/>
    <property type="project" value="UniProtKB-KW"/>
</dbReference>
<evidence type="ECO:0000256" key="2">
    <source>
        <dbReference type="ARBA" id="ARBA00022859"/>
    </source>
</evidence>
<dbReference type="GO" id="GO:0008745">
    <property type="term" value="F:N-acetylmuramoyl-L-alanine amidase activity"/>
    <property type="evidence" value="ECO:0007669"/>
    <property type="project" value="InterPro"/>
</dbReference>
<dbReference type="Pfam" id="PF01510">
    <property type="entry name" value="Amidase_2"/>
    <property type="match status" value="1"/>
</dbReference>
<dbReference type="SMR" id="A0A8W8NZM0"/>
<evidence type="ECO:0000256" key="1">
    <source>
        <dbReference type="ARBA" id="ARBA00007553"/>
    </source>
</evidence>
<evidence type="ECO:0000256" key="3">
    <source>
        <dbReference type="SAM" id="SignalP"/>
    </source>
</evidence>
<dbReference type="SUPFAM" id="SSF55846">
    <property type="entry name" value="N-acetylmuramoyl-L-alanine amidase-like"/>
    <property type="match status" value="1"/>
</dbReference>
<dbReference type="Pfam" id="PF08239">
    <property type="entry name" value="SH3_3"/>
    <property type="match status" value="1"/>
</dbReference>
<dbReference type="PANTHER" id="PTHR11022">
    <property type="entry name" value="PEPTIDOGLYCAN RECOGNITION PROTEIN"/>
    <property type="match status" value="1"/>
</dbReference>
<feature type="domain" description="Peptidoglycan recognition protein family" evidence="5">
    <location>
        <begin position="108"/>
        <end position="251"/>
    </location>
</feature>
<comment type="similarity">
    <text evidence="1">Belongs to the N-acetylmuramoyl-L-alanine amidase 2 family.</text>
</comment>
<keyword evidence="7" id="KW-1185">Reference proteome</keyword>
<dbReference type="PANTHER" id="PTHR11022:SF41">
    <property type="entry name" value="PEPTIDOGLYCAN-RECOGNITION PROTEIN LC-RELATED"/>
    <property type="match status" value="1"/>
</dbReference>
<evidence type="ECO:0000313" key="6">
    <source>
        <dbReference type="EnsemblMetazoa" id="G7775.3:cds"/>
    </source>
</evidence>
<dbReference type="FunFam" id="3.40.80.10:FF:000001">
    <property type="entry name" value="Peptidoglycan recognition protein 1"/>
    <property type="match status" value="1"/>
</dbReference>
<evidence type="ECO:0000259" key="5">
    <source>
        <dbReference type="SMART" id="SM00701"/>
    </source>
</evidence>
<keyword evidence="2" id="KW-0391">Immunity</keyword>
<dbReference type="InterPro" id="IPR002502">
    <property type="entry name" value="Amidase_domain"/>
</dbReference>
<name>A0A8W8NZM0_MAGGI</name>
<sequence>MEIKVQFISVCILFHLQFSTGDECACATGNVHVRSGAGTTHSILGTLPTDSCLAFKGHLSTVSGTHWANVDYHGQDGWISSTYLTFRACSLSNSHNTGTGSHSTNGCPPIVSRSEWHARAPAHHIGPLPAVPGNVYIHHGATHGCHTKADCIKLVQSYQNYHMDTHGWPDIGYSFIIGEDGNVYEGRGWNTIGAHTYNHNYDGLGFCVMGDFTSHVPNDLAINAVKSLIDCGVKSGRITQNYVLKGHRDVGQTSCPGDKLYALINTWPHYHH</sequence>
<feature type="chain" id="PRO_5036499701" evidence="3">
    <location>
        <begin position="22"/>
        <end position="272"/>
    </location>
</feature>
<organism evidence="6 7">
    <name type="scientific">Magallana gigas</name>
    <name type="common">Pacific oyster</name>
    <name type="synonym">Crassostrea gigas</name>
    <dbReference type="NCBI Taxonomy" id="29159"/>
    <lineage>
        <taxon>Eukaryota</taxon>
        <taxon>Metazoa</taxon>
        <taxon>Spiralia</taxon>
        <taxon>Lophotrochozoa</taxon>
        <taxon>Mollusca</taxon>
        <taxon>Bivalvia</taxon>
        <taxon>Autobranchia</taxon>
        <taxon>Pteriomorphia</taxon>
        <taxon>Ostreida</taxon>
        <taxon>Ostreoidea</taxon>
        <taxon>Ostreidae</taxon>
        <taxon>Magallana</taxon>
    </lineage>
</organism>
<dbReference type="SMART" id="SM00701">
    <property type="entry name" value="PGRP"/>
    <property type="match status" value="1"/>
</dbReference>
<evidence type="ECO:0000259" key="4">
    <source>
        <dbReference type="SMART" id="SM00644"/>
    </source>
</evidence>
<feature type="signal peptide" evidence="3">
    <location>
        <begin position="1"/>
        <end position="21"/>
    </location>
</feature>
<dbReference type="AlphaFoldDB" id="A0A8W8NZM0"/>
<dbReference type="GO" id="GO:0009253">
    <property type="term" value="P:peptidoglycan catabolic process"/>
    <property type="evidence" value="ECO:0007669"/>
    <property type="project" value="InterPro"/>
</dbReference>
<accession>A0A8W8NZM0</accession>
<dbReference type="InterPro" id="IPR036505">
    <property type="entry name" value="Amidase/PGRP_sf"/>
</dbReference>
<dbReference type="OMA" id="GRITHNY"/>
<dbReference type="InterPro" id="IPR003646">
    <property type="entry name" value="SH3-like_bac-type"/>
</dbReference>
<dbReference type="Gene3D" id="3.40.80.10">
    <property type="entry name" value="Peptidoglycan recognition protein-like"/>
    <property type="match status" value="1"/>
</dbReference>
<dbReference type="Proteomes" id="UP000005408">
    <property type="component" value="Unassembled WGS sequence"/>
</dbReference>
<protein>
    <submittedName>
        <fullName evidence="6">Uncharacterized protein</fullName>
    </submittedName>
</protein>
<dbReference type="InterPro" id="IPR015510">
    <property type="entry name" value="PGRP"/>
</dbReference>
<dbReference type="EnsemblMetazoa" id="G7775.3">
    <property type="protein sequence ID" value="G7775.3:cds"/>
    <property type="gene ID" value="G7775"/>
</dbReference>
<dbReference type="OrthoDB" id="10001926at2759"/>
<dbReference type="GO" id="GO:0008270">
    <property type="term" value="F:zinc ion binding"/>
    <property type="evidence" value="ECO:0007669"/>
    <property type="project" value="InterPro"/>
</dbReference>
<feature type="domain" description="N-acetylmuramoyl-L-alanine amidase" evidence="4">
    <location>
        <begin position="120"/>
        <end position="257"/>
    </location>
</feature>
<dbReference type="Gene3D" id="2.30.30.40">
    <property type="entry name" value="SH3 Domains"/>
    <property type="match status" value="1"/>
</dbReference>
<reference evidence="6" key="1">
    <citation type="submission" date="2022-08" db="UniProtKB">
        <authorList>
            <consortium name="EnsemblMetazoa"/>
        </authorList>
    </citation>
    <scope>IDENTIFICATION</scope>
    <source>
        <strain evidence="6">05x7-T-G4-1.051#20</strain>
    </source>
</reference>
<keyword evidence="3" id="KW-0732">Signal</keyword>
<dbReference type="CDD" id="cd06583">
    <property type="entry name" value="PGRP"/>
    <property type="match status" value="1"/>
</dbReference>
<dbReference type="InterPro" id="IPR006619">
    <property type="entry name" value="PGRP_domain_met/bac"/>
</dbReference>